<organism evidence="2 3">
    <name type="scientific">Rangifer tarandus platyrhynchus</name>
    <name type="common">Svalbard reindeer</name>
    <dbReference type="NCBI Taxonomy" id="3082113"/>
    <lineage>
        <taxon>Eukaryota</taxon>
        <taxon>Metazoa</taxon>
        <taxon>Chordata</taxon>
        <taxon>Craniata</taxon>
        <taxon>Vertebrata</taxon>
        <taxon>Euteleostomi</taxon>
        <taxon>Mammalia</taxon>
        <taxon>Eutheria</taxon>
        <taxon>Laurasiatheria</taxon>
        <taxon>Artiodactyla</taxon>
        <taxon>Ruminantia</taxon>
        <taxon>Pecora</taxon>
        <taxon>Cervidae</taxon>
        <taxon>Odocoileinae</taxon>
        <taxon>Rangifer</taxon>
    </lineage>
</organism>
<keyword evidence="3" id="KW-1185">Reference proteome</keyword>
<proteinExistence type="predicted"/>
<accession>A0ABN8YWA0</accession>
<protein>
    <submittedName>
        <fullName evidence="2">Uncharacterized protein</fullName>
    </submittedName>
</protein>
<gene>
    <name evidence="2" type="ORF">MRATA1EN1_LOCUS13824</name>
</gene>
<evidence type="ECO:0000313" key="3">
    <source>
        <dbReference type="Proteomes" id="UP001176941"/>
    </source>
</evidence>
<evidence type="ECO:0000313" key="2">
    <source>
        <dbReference type="EMBL" id="CAI9164862.1"/>
    </source>
</evidence>
<name>A0ABN8YWA0_RANTA</name>
<reference evidence="2" key="1">
    <citation type="submission" date="2023-04" db="EMBL/GenBank/DDBJ databases">
        <authorList>
            <consortium name="ELIXIR-Norway"/>
        </authorList>
    </citation>
    <scope>NUCLEOTIDE SEQUENCE [LARGE SCALE GENOMIC DNA]</scope>
</reference>
<feature type="compositionally biased region" description="Basic and acidic residues" evidence="1">
    <location>
        <begin position="91"/>
        <end position="106"/>
    </location>
</feature>
<sequence length="164" mass="17391">MREISADEHEPDSSWRCSENCRCSSNNTAGAPPPQTRRCCYCPLHSAESSWVGEECVKDAFFRKLYCGDALEGFFPEQGRGAGEARPASPLREEGGAGKTETQEHRVRTKSAPSALGSPARSAGVSSAHPKPERGPQGPSLGSPEDVQPAASLILDPGPQTAGR</sequence>
<dbReference type="EMBL" id="OX459959">
    <property type="protein sequence ID" value="CAI9164862.1"/>
    <property type="molecule type" value="Genomic_DNA"/>
</dbReference>
<dbReference type="Proteomes" id="UP001176941">
    <property type="component" value="Chromosome 23"/>
</dbReference>
<feature type="region of interest" description="Disordered" evidence="1">
    <location>
        <begin position="74"/>
        <end position="164"/>
    </location>
</feature>
<evidence type="ECO:0000256" key="1">
    <source>
        <dbReference type="SAM" id="MobiDB-lite"/>
    </source>
</evidence>